<proteinExistence type="inferred from homology"/>
<dbReference type="GO" id="GO:0005737">
    <property type="term" value="C:cytoplasm"/>
    <property type="evidence" value="ECO:0007669"/>
    <property type="project" value="TreeGrafter"/>
</dbReference>
<dbReference type="InterPro" id="IPR013752">
    <property type="entry name" value="KPA_reductase"/>
</dbReference>
<dbReference type="SUPFAM" id="SSF48179">
    <property type="entry name" value="6-phosphogluconate dehydrogenase C-terminal domain-like"/>
    <property type="match status" value="1"/>
</dbReference>
<dbReference type="Gene3D" id="1.10.1040.10">
    <property type="entry name" value="N-(1-d-carboxylethyl)-l-norvaline Dehydrogenase, domain 2"/>
    <property type="match status" value="1"/>
</dbReference>
<dbReference type="NCBIfam" id="TIGR00745">
    <property type="entry name" value="apbA_panE"/>
    <property type="match status" value="1"/>
</dbReference>
<keyword evidence="7 10" id="KW-0560">Oxidoreductase</keyword>
<comment type="similarity">
    <text evidence="2 10">Belongs to the ketopantoate reductase family.</text>
</comment>
<evidence type="ECO:0000256" key="7">
    <source>
        <dbReference type="ARBA" id="ARBA00023002"/>
    </source>
</evidence>
<dbReference type="Proteomes" id="UP001164748">
    <property type="component" value="Chromosome"/>
</dbReference>
<keyword evidence="5 10" id="KW-0566">Pantothenate biosynthesis</keyword>
<comment type="function">
    <text evidence="10">Catalyzes the NADPH-dependent reduction of ketopantoate into pantoic acid.</text>
</comment>
<evidence type="ECO:0000256" key="8">
    <source>
        <dbReference type="ARBA" id="ARBA00032024"/>
    </source>
</evidence>
<comment type="pathway">
    <text evidence="1 10">Cofactor biosynthesis; (R)-pantothenate biosynthesis; (R)-pantoate from 3-methyl-2-oxobutanoate: step 2/2.</text>
</comment>
<evidence type="ECO:0000256" key="3">
    <source>
        <dbReference type="ARBA" id="ARBA00013014"/>
    </source>
</evidence>
<evidence type="ECO:0000256" key="9">
    <source>
        <dbReference type="ARBA" id="ARBA00048793"/>
    </source>
</evidence>
<organism evidence="13 14">
    <name type="scientific">Salinivibrio kushneri</name>
    <dbReference type="NCBI Taxonomy" id="1908198"/>
    <lineage>
        <taxon>Bacteria</taxon>
        <taxon>Pseudomonadati</taxon>
        <taxon>Pseudomonadota</taxon>
        <taxon>Gammaproteobacteria</taxon>
        <taxon>Vibrionales</taxon>
        <taxon>Vibrionaceae</taxon>
        <taxon>Salinivibrio</taxon>
    </lineage>
</organism>
<evidence type="ECO:0000256" key="6">
    <source>
        <dbReference type="ARBA" id="ARBA00022857"/>
    </source>
</evidence>
<dbReference type="InterPro" id="IPR013328">
    <property type="entry name" value="6PGD_dom2"/>
</dbReference>
<dbReference type="GO" id="GO:0015940">
    <property type="term" value="P:pantothenate biosynthetic process"/>
    <property type="evidence" value="ECO:0007669"/>
    <property type="project" value="UniProtKB-KW"/>
</dbReference>
<dbReference type="Pfam" id="PF02558">
    <property type="entry name" value="ApbA"/>
    <property type="match status" value="1"/>
</dbReference>
<dbReference type="InterPro" id="IPR036291">
    <property type="entry name" value="NAD(P)-bd_dom_sf"/>
</dbReference>
<evidence type="ECO:0000256" key="10">
    <source>
        <dbReference type="RuleBase" id="RU362068"/>
    </source>
</evidence>
<dbReference type="PANTHER" id="PTHR43765">
    <property type="entry name" value="2-DEHYDROPANTOATE 2-REDUCTASE-RELATED"/>
    <property type="match status" value="1"/>
</dbReference>
<dbReference type="EC" id="1.1.1.169" evidence="3 10"/>
<evidence type="ECO:0000256" key="4">
    <source>
        <dbReference type="ARBA" id="ARBA00019465"/>
    </source>
</evidence>
<comment type="catalytic activity">
    <reaction evidence="9 10">
        <text>(R)-pantoate + NADP(+) = 2-dehydropantoate + NADPH + H(+)</text>
        <dbReference type="Rhea" id="RHEA:16233"/>
        <dbReference type="ChEBI" id="CHEBI:11561"/>
        <dbReference type="ChEBI" id="CHEBI:15378"/>
        <dbReference type="ChEBI" id="CHEBI:15980"/>
        <dbReference type="ChEBI" id="CHEBI:57783"/>
        <dbReference type="ChEBI" id="CHEBI:58349"/>
        <dbReference type="EC" id="1.1.1.169"/>
    </reaction>
</comment>
<dbReference type="InterPro" id="IPR003710">
    <property type="entry name" value="ApbA"/>
</dbReference>
<keyword evidence="6 10" id="KW-0521">NADP</keyword>
<dbReference type="GO" id="GO:0008677">
    <property type="term" value="F:2-dehydropantoate 2-reductase activity"/>
    <property type="evidence" value="ECO:0007669"/>
    <property type="project" value="UniProtKB-EC"/>
</dbReference>
<evidence type="ECO:0000313" key="14">
    <source>
        <dbReference type="Proteomes" id="UP001164748"/>
    </source>
</evidence>
<evidence type="ECO:0000259" key="12">
    <source>
        <dbReference type="Pfam" id="PF08546"/>
    </source>
</evidence>
<reference evidence="13" key="1">
    <citation type="submission" date="2022-09" db="EMBL/GenBank/DDBJ databases">
        <authorList>
            <person name="Li Z.-J."/>
        </authorList>
    </citation>
    <scope>NUCLEOTIDE SEQUENCE</scope>
    <source>
        <strain evidence="13">TGB11</strain>
    </source>
</reference>
<dbReference type="RefSeq" id="WP_077578622.1">
    <property type="nucleotide sequence ID" value="NZ_CP114588.1"/>
</dbReference>
<dbReference type="Pfam" id="PF08546">
    <property type="entry name" value="ApbA_C"/>
    <property type="match status" value="1"/>
</dbReference>
<evidence type="ECO:0000256" key="5">
    <source>
        <dbReference type="ARBA" id="ARBA00022655"/>
    </source>
</evidence>
<evidence type="ECO:0000256" key="2">
    <source>
        <dbReference type="ARBA" id="ARBA00007870"/>
    </source>
</evidence>
<dbReference type="InterPro" id="IPR013332">
    <property type="entry name" value="KPR_N"/>
</dbReference>
<dbReference type="InterPro" id="IPR008927">
    <property type="entry name" value="6-PGluconate_DH-like_C_sf"/>
</dbReference>
<protein>
    <recommendedName>
        <fullName evidence="4 10">2-dehydropantoate 2-reductase</fullName>
        <ecNumber evidence="3 10">1.1.1.169</ecNumber>
    </recommendedName>
    <alternativeName>
        <fullName evidence="8 10">Ketopantoate reductase</fullName>
    </alternativeName>
</protein>
<dbReference type="EMBL" id="CP114588">
    <property type="protein sequence ID" value="WBA09271.1"/>
    <property type="molecule type" value="Genomic_DNA"/>
</dbReference>
<evidence type="ECO:0000313" key="13">
    <source>
        <dbReference type="EMBL" id="WBA09271.1"/>
    </source>
</evidence>
<evidence type="ECO:0000256" key="1">
    <source>
        <dbReference type="ARBA" id="ARBA00004994"/>
    </source>
</evidence>
<feature type="domain" description="Ketopantoate reductase C-terminal" evidence="12">
    <location>
        <begin position="167"/>
        <end position="290"/>
    </location>
</feature>
<evidence type="ECO:0000259" key="11">
    <source>
        <dbReference type="Pfam" id="PF02558"/>
    </source>
</evidence>
<name>A0AA47KLT2_9GAMM</name>
<dbReference type="Gene3D" id="3.40.50.720">
    <property type="entry name" value="NAD(P)-binding Rossmann-like Domain"/>
    <property type="match status" value="1"/>
</dbReference>
<feature type="domain" description="Ketopantoate reductase N-terminal" evidence="11">
    <location>
        <begin position="3"/>
        <end position="142"/>
    </location>
</feature>
<dbReference type="AlphaFoldDB" id="A0AA47KLT2"/>
<gene>
    <name evidence="13" type="ORF">N8M53_03400</name>
</gene>
<dbReference type="InterPro" id="IPR050838">
    <property type="entry name" value="Ketopantoate_reductase"/>
</dbReference>
<dbReference type="SUPFAM" id="SSF51735">
    <property type="entry name" value="NAD(P)-binding Rossmann-fold domains"/>
    <property type="match status" value="1"/>
</dbReference>
<sequence>MRITLIGAGAIGTLWAVKLSQAGHHVHLITRDGADERTLNLDGHSLILPANQPDLLRCSDLWLVCTKAYDVQAALTPCFTHLEPETMVMLMHNGMGPHQWLIDSLPASQPLLLATTSQGVFRTETGEYQHTGHGPTALGAGNKAGEACQFLADVLDHALPTATWQTNIIESLWYKLAVNSVINPLTALHGIKNGELLKLDYDPIIDALCQELATVMRAERILASATEVRQRVETVAKATADNYSSMNRDVFYRRPTELEYITGYVLQRAQAHQISTPHHQQLYQAVQQVESNKESS</sequence>
<accession>A0AA47KLT2</accession>
<dbReference type="PANTHER" id="PTHR43765:SF2">
    <property type="entry name" value="2-DEHYDROPANTOATE 2-REDUCTASE"/>
    <property type="match status" value="1"/>
</dbReference>
<dbReference type="GO" id="GO:0050661">
    <property type="term" value="F:NADP binding"/>
    <property type="evidence" value="ECO:0007669"/>
    <property type="project" value="TreeGrafter"/>
</dbReference>